<dbReference type="NCBIfam" id="TIGR03552">
    <property type="entry name" value="F420_cofC"/>
    <property type="match status" value="1"/>
</dbReference>
<protein>
    <recommendedName>
        <fullName evidence="5">Phosphoenolpyruvate guanylyltransferase</fullName>
        <shortName evidence="5">PEP guanylyltransferase</shortName>
        <ecNumber evidence="5">2.7.7.105</ecNumber>
    </recommendedName>
</protein>
<dbReference type="GO" id="GO:0043814">
    <property type="term" value="F:phospholactate guanylyltransferase activity"/>
    <property type="evidence" value="ECO:0007669"/>
    <property type="project" value="UniProtKB-EC"/>
</dbReference>
<evidence type="ECO:0000313" key="7">
    <source>
        <dbReference type="Proteomes" id="UP001597286"/>
    </source>
</evidence>
<dbReference type="PANTHER" id="PTHR40392">
    <property type="entry name" value="2-PHOSPHO-L-LACTATE GUANYLYLTRANSFERASE"/>
    <property type="match status" value="1"/>
</dbReference>
<dbReference type="Pfam" id="PF01983">
    <property type="entry name" value="CofC"/>
    <property type="match status" value="1"/>
</dbReference>
<dbReference type="SUPFAM" id="SSF53448">
    <property type="entry name" value="Nucleotide-diphospho-sugar transferases"/>
    <property type="match status" value="1"/>
</dbReference>
<dbReference type="EMBL" id="JBHUFB010000006">
    <property type="protein sequence ID" value="MFD1811292.1"/>
    <property type="molecule type" value="Genomic_DNA"/>
</dbReference>
<dbReference type="InterPro" id="IPR029044">
    <property type="entry name" value="Nucleotide-diphossugar_trans"/>
</dbReference>
<gene>
    <name evidence="6" type="primary">cofC</name>
    <name evidence="5" type="synonym">fbiD</name>
    <name evidence="6" type="ORF">ACFSJG_03630</name>
</gene>
<dbReference type="Proteomes" id="UP001597286">
    <property type="component" value="Unassembled WGS sequence"/>
</dbReference>
<evidence type="ECO:0000256" key="5">
    <source>
        <dbReference type="HAMAP-Rule" id="MF_02114"/>
    </source>
</evidence>
<sequence>MSAAPAPLQAARAHVLIAVKDLRHAKSRLGPSLTADERAALTLAMVQDTVTAAFSSEAVHAVTVVTPDAVVAAAAGALGAAHFPDRGGDDLNAVLTAAARTVLSGRIVALQGDLPCLSGPELTAALAAARPLRRAVVVDHHGTGTSALIAESHDLDPRFGLDSARRHIDSGATALDGDWPGLRLDVDTPGDLAAAIALGPGPATTRALLSMDHIGSSHSR</sequence>
<name>A0ABW4NYN0_9NOCA</name>
<evidence type="ECO:0000313" key="6">
    <source>
        <dbReference type="EMBL" id="MFD1811292.1"/>
    </source>
</evidence>
<comment type="catalytic activity">
    <reaction evidence="5">
        <text>phosphoenolpyruvate + GTP + H(+) = enolpyruvoyl-2-diphospho-5'-guanosine + diphosphate</text>
        <dbReference type="Rhea" id="RHEA:30519"/>
        <dbReference type="ChEBI" id="CHEBI:15378"/>
        <dbReference type="ChEBI" id="CHEBI:33019"/>
        <dbReference type="ChEBI" id="CHEBI:37565"/>
        <dbReference type="ChEBI" id="CHEBI:58702"/>
        <dbReference type="ChEBI" id="CHEBI:143701"/>
        <dbReference type="EC" id="2.7.7.105"/>
    </reaction>
</comment>
<keyword evidence="3 5" id="KW-0547">Nucleotide-binding</keyword>
<comment type="function">
    <text evidence="5">Guanylyltransferase that catalyzes the activation of phosphoenolpyruvate (PEP) as enolpyruvoyl-2-diphospho-5'-guanosine, via the condensation of PEP with GTP. It is involved in the biosynthesis of coenzyme F420, a hydride carrier cofactor.</text>
</comment>
<comment type="caution">
    <text evidence="6">The sequence shown here is derived from an EMBL/GenBank/DDBJ whole genome shotgun (WGS) entry which is preliminary data.</text>
</comment>
<proteinExistence type="inferred from homology"/>
<feature type="binding site" evidence="5">
    <location>
        <position position="163"/>
    </location>
    <ligand>
        <name>phosphoenolpyruvate</name>
        <dbReference type="ChEBI" id="CHEBI:58702"/>
    </ligand>
</feature>
<comment type="similarity">
    <text evidence="5">Belongs to the CofC family.</text>
</comment>
<keyword evidence="1 5" id="KW-0808">Transferase</keyword>
<evidence type="ECO:0000256" key="3">
    <source>
        <dbReference type="ARBA" id="ARBA00022741"/>
    </source>
</evidence>
<dbReference type="PANTHER" id="PTHR40392:SF1">
    <property type="entry name" value="2-PHOSPHO-L-LACTATE GUANYLYLTRANSFERASE"/>
    <property type="match status" value="1"/>
</dbReference>
<keyword evidence="7" id="KW-1185">Reference proteome</keyword>
<accession>A0ABW4NYN0</accession>
<keyword evidence="2 5" id="KW-0548">Nucleotidyltransferase</keyword>
<organism evidence="6 7">
    <name type="scientific">Rhodococcus gannanensis</name>
    <dbReference type="NCBI Taxonomy" id="1960308"/>
    <lineage>
        <taxon>Bacteria</taxon>
        <taxon>Bacillati</taxon>
        <taxon>Actinomycetota</taxon>
        <taxon>Actinomycetes</taxon>
        <taxon>Mycobacteriales</taxon>
        <taxon>Nocardiaceae</taxon>
        <taxon>Rhodococcus</taxon>
    </lineage>
</organism>
<feature type="binding site" evidence="5">
    <location>
        <position position="160"/>
    </location>
    <ligand>
        <name>phosphoenolpyruvate</name>
        <dbReference type="ChEBI" id="CHEBI:58702"/>
    </ligand>
</feature>
<reference evidence="7" key="1">
    <citation type="journal article" date="2019" name="Int. J. Syst. Evol. Microbiol.">
        <title>The Global Catalogue of Microorganisms (GCM) 10K type strain sequencing project: providing services to taxonomists for standard genome sequencing and annotation.</title>
        <authorList>
            <consortium name="The Broad Institute Genomics Platform"/>
            <consortium name="The Broad Institute Genome Sequencing Center for Infectious Disease"/>
            <person name="Wu L."/>
            <person name="Ma J."/>
        </authorList>
    </citation>
    <scope>NUCLEOTIDE SEQUENCE [LARGE SCALE GENOMIC DNA]</scope>
    <source>
        <strain evidence="7">DT72</strain>
    </source>
</reference>
<evidence type="ECO:0000256" key="4">
    <source>
        <dbReference type="ARBA" id="ARBA00023134"/>
    </source>
</evidence>
<dbReference type="RefSeq" id="WP_378483843.1">
    <property type="nucleotide sequence ID" value="NZ_JBHUFB010000006.1"/>
</dbReference>
<dbReference type="EC" id="2.7.7.105" evidence="5"/>
<dbReference type="Gene3D" id="3.90.550.10">
    <property type="entry name" value="Spore Coat Polysaccharide Biosynthesis Protein SpsA, Chain A"/>
    <property type="match status" value="1"/>
</dbReference>
<keyword evidence="4 5" id="KW-0342">GTP-binding</keyword>
<feature type="binding site" evidence="5">
    <location>
        <position position="145"/>
    </location>
    <ligand>
        <name>phosphoenolpyruvate</name>
        <dbReference type="ChEBI" id="CHEBI:58702"/>
    </ligand>
</feature>
<evidence type="ECO:0000256" key="1">
    <source>
        <dbReference type="ARBA" id="ARBA00022679"/>
    </source>
</evidence>
<comment type="pathway">
    <text evidence="5">Cofactor biosynthesis; coenzyme F420 biosynthesis.</text>
</comment>
<evidence type="ECO:0000256" key="2">
    <source>
        <dbReference type="ARBA" id="ARBA00022695"/>
    </source>
</evidence>
<dbReference type="HAMAP" id="MF_02114">
    <property type="entry name" value="CofC"/>
    <property type="match status" value="1"/>
</dbReference>
<dbReference type="InterPro" id="IPR002835">
    <property type="entry name" value="CofC"/>
</dbReference>